<accession>A0A1Q9GJV8</accession>
<dbReference type="GO" id="GO:0016491">
    <property type="term" value="F:oxidoreductase activity"/>
    <property type="evidence" value="ECO:0007669"/>
    <property type="project" value="InterPro"/>
</dbReference>
<dbReference type="InterPro" id="IPR017698">
    <property type="entry name" value="Molybdo-cont_Rdtase_FAD-bd_su"/>
</dbReference>
<dbReference type="RefSeq" id="WP_075765079.1">
    <property type="nucleotide sequence ID" value="NZ_MJIL01000079.1"/>
</dbReference>
<dbReference type="Proteomes" id="UP000186905">
    <property type="component" value="Unassembled WGS sequence"/>
</dbReference>
<dbReference type="InterPro" id="IPR016167">
    <property type="entry name" value="FAD-bd_PCMH_sub1"/>
</dbReference>
<dbReference type="AlphaFoldDB" id="A0A1Q9GJV8"/>
<evidence type="ECO:0000259" key="2">
    <source>
        <dbReference type="PROSITE" id="PS51387"/>
    </source>
</evidence>
<dbReference type="PANTHER" id="PTHR42659">
    <property type="entry name" value="XANTHINE DEHYDROGENASE SUBUNIT C-RELATED"/>
    <property type="match status" value="1"/>
</dbReference>
<dbReference type="NCBIfam" id="TIGR03312">
    <property type="entry name" value="Se_sel_red_FAD"/>
    <property type="match status" value="1"/>
</dbReference>
<dbReference type="InterPro" id="IPR051312">
    <property type="entry name" value="Diverse_Substr_Oxidored"/>
</dbReference>
<dbReference type="InterPro" id="IPR036318">
    <property type="entry name" value="FAD-bd_PCMH-like_sf"/>
</dbReference>
<dbReference type="Pfam" id="PF00941">
    <property type="entry name" value="FAD_binding_5"/>
    <property type="match status" value="1"/>
</dbReference>
<dbReference type="OrthoDB" id="6198291at2"/>
<name>A0A1Q9GJV8_9GAMM</name>
<dbReference type="STRING" id="1903952.BIT28_12505"/>
<proteinExistence type="predicted"/>
<dbReference type="InterPro" id="IPR016169">
    <property type="entry name" value="FAD-bd_PCMH_sub2"/>
</dbReference>
<protein>
    <submittedName>
        <fullName evidence="3">Molybdopterin-dependent oxidoreductase FAD-binding subunit</fullName>
    </submittedName>
</protein>
<dbReference type="Gene3D" id="3.30.390.50">
    <property type="entry name" value="CO dehydrogenase flavoprotein, C-terminal domain"/>
    <property type="match status" value="1"/>
</dbReference>
<evidence type="ECO:0000256" key="1">
    <source>
        <dbReference type="ARBA" id="ARBA00022827"/>
    </source>
</evidence>
<dbReference type="Gene3D" id="3.30.465.10">
    <property type="match status" value="1"/>
</dbReference>
<dbReference type="Gene3D" id="3.30.43.10">
    <property type="entry name" value="Uridine Diphospho-n-acetylenolpyruvylglucosamine Reductase, domain 2"/>
    <property type="match status" value="1"/>
</dbReference>
<dbReference type="GO" id="GO:0071949">
    <property type="term" value="F:FAD binding"/>
    <property type="evidence" value="ECO:0007669"/>
    <property type="project" value="InterPro"/>
</dbReference>
<dbReference type="InterPro" id="IPR016166">
    <property type="entry name" value="FAD-bd_PCMH"/>
</dbReference>
<gene>
    <name evidence="3" type="ORF">BIT28_12505</name>
</gene>
<keyword evidence="1" id="KW-0285">Flavoprotein</keyword>
<dbReference type="InterPro" id="IPR005107">
    <property type="entry name" value="CO_DH_flav_C"/>
</dbReference>
<sequence>MIEHYLRPDSTAQALDLMQQHAGAATWFAGGSKLNAAPSKTEKTVAISLDNLAFDKIEQHGEALHIGAMCRIQNLIDSELVPVALKQAAAFIYSRHVRNQATLGGEIAAFQPEALLVPSLMALKARVVLADGRESEVEDYIEADERDLIAKVIIPDVNLTCIGYNIVRSAAGLAVVTAAVSIDKEGNKIIALDGVSPTRNGAARPIRLRDIEKQDLKGELLEQAVADAVHPVANIIGSVEYKRYIAGVVVTDLLAECQHLAEEA</sequence>
<dbReference type="PANTHER" id="PTHR42659:SF9">
    <property type="entry name" value="XANTHINE DEHYDROGENASE FAD-BINDING SUBUNIT XDHB-RELATED"/>
    <property type="match status" value="1"/>
</dbReference>
<dbReference type="SUPFAM" id="SSF55447">
    <property type="entry name" value="CO dehydrogenase flavoprotein C-terminal domain-like"/>
    <property type="match status" value="1"/>
</dbReference>
<organism evidence="3 4">
    <name type="scientific">Photobacterium proteolyticum</name>
    <dbReference type="NCBI Taxonomy" id="1903952"/>
    <lineage>
        <taxon>Bacteria</taxon>
        <taxon>Pseudomonadati</taxon>
        <taxon>Pseudomonadota</taxon>
        <taxon>Gammaproteobacteria</taxon>
        <taxon>Vibrionales</taxon>
        <taxon>Vibrionaceae</taxon>
        <taxon>Photobacterium</taxon>
    </lineage>
</organism>
<dbReference type="PROSITE" id="PS51387">
    <property type="entry name" value="FAD_PCMH"/>
    <property type="match status" value="1"/>
</dbReference>
<dbReference type="SMART" id="SM01092">
    <property type="entry name" value="CO_deh_flav_C"/>
    <property type="match status" value="1"/>
</dbReference>
<dbReference type="EMBL" id="MJIL01000079">
    <property type="protein sequence ID" value="OLQ74784.1"/>
    <property type="molecule type" value="Genomic_DNA"/>
</dbReference>
<dbReference type="InterPro" id="IPR002346">
    <property type="entry name" value="Mopterin_DH_FAD-bd"/>
</dbReference>
<comment type="caution">
    <text evidence="3">The sequence shown here is derived from an EMBL/GenBank/DDBJ whole genome shotgun (WGS) entry which is preliminary data.</text>
</comment>
<feature type="domain" description="FAD-binding PCMH-type" evidence="2">
    <location>
        <begin position="1"/>
        <end position="159"/>
    </location>
</feature>
<evidence type="ECO:0000313" key="3">
    <source>
        <dbReference type="EMBL" id="OLQ74784.1"/>
    </source>
</evidence>
<keyword evidence="4" id="KW-1185">Reference proteome</keyword>
<keyword evidence="1" id="KW-0274">FAD</keyword>
<reference evidence="3 4" key="1">
    <citation type="submission" date="2016-09" db="EMBL/GenBank/DDBJ databases">
        <title>Photobacterium proteolyticum sp. nov. a protease producing bacterium isolated from ocean sediments of Laizhou Bay.</title>
        <authorList>
            <person name="Li Y."/>
        </authorList>
    </citation>
    <scope>NUCLEOTIDE SEQUENCE [LARGE SCALE GENOMIC DNA]</scope>
    <source>
        <strain evidence="3 4">13-12</strain>
    </source>
</reference>
<dbReference type="InterPro" id="IPR036683">
    <property type="entry name" value="CO_DH_flav_C_dom_sf"/>
</dbReference>
<evidence type="ECO:0000313" key="4">
    <source>
        <dbReference type="Proteomes" id="UP000186905"/>
    </source>
</evidence>
<dbReference type="SUPFAM" id="SSF56176">
    <property type="entry name" value="FAD-binding/transporter-associated domain-like"/>
    <property type="match status" value="1"/>
</dbReference>